<reference evidence="1" key="1">
    <citation type="submission" date="2020-05" db="EMBL/GenBank/DDBJ databases">
        <title>Large-scale comparative analyses of tick genomes elucidate their genetic diversity and vector capacities.</title>
        <authorList>
            <person name="Jia N."/>
            <person name="Wang J."/>
            <person name="Shi W."/>
            <person name="Du L."/>
            <person name="Sun Y."/>
            <person name="Zhan W."/>
            <person name="Jiang J."/>
            <person name="Wang Q."/>
            <person name="Zhang B."/>
            <person name="Ji P."/>
            <person name="Sakyi L.B."/>
            <person name="Cui X."/>
            <person name="Yuan T."/>
            <person name="Jiang B."/>
            <person name="Yang W."/>
            <person name="Lam T.T.-Y."/>
            <person name="Chang Q."/>
            <person name="Ding S."/>
            <person name="Wang X."/>
            <person name="Zhu J."/>
            <person name="Ruan X."/>
            <person name="Zhao L."/>
            <person name="Wei J."/>
            <person name="Que T."/>
            <person name="Du C."/>
            <person name="Cheng J."/>
            <person name="Dai P."/>
            <person name="Han X."/>
            <person name="Huang E."/>
            <person name="Gao Y."/>
            <person name="Liu J."/>
            <person name="Shao H."/>
            <person name="Ye R."/>
            <person name="Li L."/>
            <person name="Wei W."/>
            <person name="Wang X."/>
            <person name="Wang C."/>
            <person name="Yang T."/>
            <person name="Huo Q."/>
            <person name="Li W."/>
            <person name="Guo W."/>
            <person name="Chen H."/>
            <person name="Zhou L."/>
            <person name="Ni X."/>
            <person name="Tian J."/>
            <person name="Zhou Y."/>
            <person name="Sheng Y."/>
            <person name="Liu T."/>
            <person name="Pan Y."/>
            <person name="Xia L."/>
            <person name="Li J."/>
            <person name="Zhao F."/>
            <person name="Cao W."/>
        </authorList>
    </citation>
    <scope>NUCLEOTIDE SEQUENCE</scope>
    <source>
        <strain evidence="1">Hyas-2018</strain>
    </source>
</reference>
<proteinExistence type="predicted"/>
<protein>
    <submittedName>
        <fullName evidence="1">Uncharacterized protein</fullName>
    </submittedName>
</protein>
<keyword evidence="2" id="KW-1185">Reference proteome</keyword>
<sequence>MAAHMDSESDDEILQVEDDYYTFLNITKDATQEEITNAYRRLSKTFHPDKHADPLSKRDAEVLFNKTRRAYDVLADPHKRAIYDTLGVKGLETEGWQIVQRTKTPQEIREEYERLAREQEERRLQQRTNPKGSISVGIDATDLFEAYYDDDTKGYFPQMEINNMTINQSIEAPLSLNDTVTMSGNLSAQNGTGNGTILCSLRHVVSQKMWSEFEIGAGNGLLCGVKGFRTLSQRSFASAQGLLQVTPIGLRPGCNIVLARQLGKHTVGYLTWKAGIQSAMNTTVVWDTSYGHFVGSLQFGIPNTFGMVSYTYKFPDEGRLKGSIKVGTFGAIVEYGVERKVSRHNTVGATMVIGIPTGVTLKLRLNRATQSFVFPIFLSEEPLPIAIFYGTITPLVAWEAKRAREANATKLAERKKEAEAAVALMRETYLRIKDAEVARGGLVIIEALYGNFSEEQENNVSQATVREVVDVTIPLQCLVKDSHLMLTDASKSNLPGFYDPCLGEPKSLHVRYRFRNLDHEVRLADEEAVRIPKECPEACERLLIAFTTESTRTNCGRPPAPTGVHFAACTHISPFPASLTSSCQNARPGPRHVGFSGNVTRDTIEFCRRCCRPHVLTLRVFKSSARYLILFAPHSL</sequence>
<dbReference type="EMBL" id="CM023484">
    <property type="protein sequence ID" value="KAH6933905.1"/>
    <property type="molecule type" value="Genomic_DNA"/>
</dbReference>
<evidence type="ECO:0000313" key="2">
    <source>
        <dbReference type="Proteomes" id="UP000821845"/>
    </source>
</evidence>
<evidence type="ECO:0000313" key="1">
    <source>
        <dbReference type="EMBL" id="KAH6933905.1"/>
    </source>
</evidence>
<comment type="caution">
    <text evidence="1">The sequence shown here is derived from an EMBL/GenBank/DDBJ whole genome shotgun (WGS) entry which is preliminary data.</text>
</comment>
<accession>A0ACB7SH61</accession>
<dbReference type="Proteomes" id="UP000821845">
    <property type="component" value="Chromosome 4"/>
</dbReference>
<name>A0ACB7SH61_HYAAI</name>
<gene>
    <name evidence="1" type="ORF">HPB50_018686</name>
</gene>
<organism evidence="1 2">
    <name type="scientific">Hyalomma asiaticum</name>
    <name type="common">Tick</name>
    <dbReference type="NCBI Taxonomy" id="266040"/>
    <lineage>
        <taxon>Eukaryota</taxon>
        <taxon>Metazoa</taxon>
        <taxon>Ecdysozoa</taxon>
        <taxon>Arthropoda</taxon>
        <taxon>Chelicerata</taxon>
        <taxon>Arachnida</taxon>
        <taxon>Acari</taxon>
        <taxon>Parasitiformes</taxon>
        <taxon>Ixodida</taxon>
        <taxon>Ixodoidea</taxon>
        <taxon>Ixodidae</taxon>
        <taxon>Hyalomminae</taxon>
        <taxon>Hyalomma</taxon>
    </lineage>
</organism>